<keyword evidence="4" id="KW-0472">Membrane</keyword>
<evidence type="ECO:0000256" key="3">
    <source>
        <dbReference type="ARBA" id="ARBA00022729"/>
    </source>
</evidence>
<evidence type="ECO:0000256" key="4">
    <source>
        <dbReference type="ARBA" id="ARBA00023136"/>
    </source>
</evidence>
<evidence type="ECO:0000259" key="7">
    <source>
        <dbReference type="Pfam" id="PF14322"/>
    </source>
</evidence>
<evidence type="ECO:0000256" key="5">
    <source>
        <dbReference type="ARBA" id="ARBA00023237"/>
    </source>
</evidence>
<proteinExistence type="inferred from homology"/>
<keyword evidence="5" id="KW-0998">Cell outer membrane</keyword>
<comment type="subcellular location">
    <subcellularLocation>
        <location evidence="1">Cell outer membrane</location>
    </subcellularLocation>
</comment>
<dbReference type="InterPro" id="IPR012944">
    <property type="entry name" value="SusD_RagB_dom"/>
</dbReference>
<dbReference type="EMBL" id="BAAAZC010000031">
    <property type="protein sequence ID" value="GAA3990018.1"/>
    <property type="molecule type" value="Genomic_DNA"/>
</dbReference>
<accession>A0ABP7QYN5</accession>
<feature type="domain" description="RagB/SusD" evidence="6">
    <location>
        <begin position="321"/>
        <end position="454"/>
    </location>
</feature>
<protein>
    <submittedName>
        <fullName evidence="8">RagB/SusD family nutrient uptake outer membrane protein</fullName>
    </submittedName>
</protein>
<evidence type="ECO:0000256" key="1">
    <source>
        <dbReference type="ARBA" id="ARBA00004442"/>
    </source>
</evidence>
<dbReference type="CDD" id="cd08977">
    <property type="entry name" value="SusD"/>
    <property type="match status" value="1"/>
</dbReference>
<evidence type="ECO:0000259" key="6">
    <source>
        <dbReference type="Pfam" id="PF07980"/>
    </source>
</evidence>
<name>A0ABP7QYN5_9SPHI</name>
<feature type="domain" description="SusD-like N-terminal" evidence="7">
    <location>
        <begin position="25"/>
        <end position="209"/>
    </location>
</feature>
<dbReference type="Pfam" id="PF07980">
    <property type="entry name" value="SusD_RagB"/>
    <property type="match status" value="1"/>
</dbReference>
<comment type="similarity">
    <text evidence="2">Belongs to the SusD family.</text>
</comment>
<dbReference type="InterPro" id="IPR011990">
    <property type="entry name" value="TPR-like_helical_dom_sf"/>
</dbReference>
<gene>
    <name evidence="8" type="ORF">GCM10022210_49360</name>
</gene>
<sequence>MALSTGCKKFLEPDYKTNVTAEVVFSSDDNAQAAINGLYSTLFVNSSSNGEITRSIGMAADELTYYTSNVTYDQFQKNQVLPNNANITSFWTTYYNVIYQCNAIIENATASTGMSQAYKIQIIGEAKFFRAFCHFYLVNLFGPVPLMTTTAKEKTIFAPRSSVQDVYTQIKTDLTEAMNTLPADYSVSDGRRIRANKWAAAALLARVFLYTKDWANAEAIANTVLANTSLYALQTSANINSAFVNNNSESILELDRSASDNYTNEGYSFLGYLNFSTLLRFPLPADLLNSFETGDLRKINWIITVAGVSTPYKYKLYSIPTNAATFENYLLLRLAEQYLIRAEARAQQNNISGAQSDINVIRNRAGLPNNVTMVDKETAMAAIENERRHELFCEWGHRWFDLKRWDSLILPATKTRSDDVLGASKTTWKSTSILFPLPQSARDNNPNLTQNEGY</sequence>
<dbReference type="InterPro" id="IPR033985">
    <property type="entry name" value="SusD-like_N"/>
</dbReference>
<evidence type="ECO:0000313" key="9">
    <source>
        <dbReference type="Proteomes" id="UP001500742"/>
    </source>
</evidence>
<evidence type="ECO:0000313" key="8">
    <source>
        <dbReference type="EMBL" id="GAA3990018.1"/>
    </source>
</evidence>
<dbReference type="SUPFAM" id="SSF48452">
    <property type="entry name" value="TPR-like"/>
    <property type="match status" value="1"/>
</dbReference>
<keyword evidence="9" id="KW-1185">Reference proteome</keyword>
<dbReference type="Proteomes" id="UP001500742">
    <property type="component" value="Unassembled WGS sequence"/>
</dbReference>
<keyword evidence="3" id="KW-0732">Signal</keyword>
<dbReference type="Pfam" id="PF14322">
    <property type="entry name" value="SusD-like_3"/>
    <property type="match status" value="1"/>
</dbReference>
<comment type="caution">
    <text evidence="8">The sequence shown here is derived from an EMBL/GenBank/DDBJ whole genome shotgun (WGS) entry which is preliminary data.</text>
</comment>
<reference evidence="9" key="1">
    <citation type="journal article" date="2019" name="Int. J. Syst. Evol. Microbiol.">
        <title>The Global Catalogue of Microorganisms (GCM) 10K type strain sequencing project: providing services to taxonomists for standard genome sequencing and annotation.</title>
        <authorList>
            <consortium name="The Broad Institute Genomics Platform"/>
            <consortium name="The Broad Institute Genome Sequencing Center for Infectious Disease"/>
            <person name="Wu L."/>
            <person name="Ma J."/>
        </authorList>
    </citation>
    <scope>NUCLEOTIDE SEQUENCE [LARGE SCALE GENOMIC DNA]</scope>
    <source>
        <strain evidence="9">JCM 16601</strain>
    </source>
</reference>
<evidence type="ECO:0000256" key="2">
    <source>
        <dbReference type="ARBA" id="ARBA00006275"/>
    </source>
</evidence>
<organism evidence="8 9">
    <name type="scientific">Mucilaginibacter dorajii</name>
    <dbReference type="NCBI Taxonomy" id="692994"/>
    <lineage>
        <taxon>Bacteria</taxon>
        <taxon>Pseudomonadati</taxon>
        <taxon>Bacteroidota</taxon>
        <taxon>Sphingobacteriia</taxon>
        <taxon>Sphingobacteriales</taxon>
        <taxon>Sphingobacteriaceae</taxon>
        <taxon>Mucilaginibacter</taxon>
    </lineage>
</organism>
<dbReference type="Gene3D" id="1.25.40.390">
    <property type="match status" value="1"/>
</dbReference>